<evidence type="ECO:0000313" key="2">
    <source>
        <dbReference type="Proteomes" id="UP000198211"/>
    </source>
</evidence>
<proteinExistence type="predicted"/>
<comment type="caution">
    <text evidence="1">The sequence shown here is derived from an EMBL/GenBank/DDBJ whole genome shotgun (WGS) entry which is preliminary data.</text>
</comment>
<protein>
    <submittedName>
        <fullName evidence="1">Uncharacterized protein</fullName>
    </submittedName>
</protein>
<sequence length="165" mass="18034">MENVMQSCMSAIASHRCVGDDLQHASPLNPQDHLRVLASLVNKDITGAVCVPPTRAYVEISSRSTWSPLHSLACCDKLRSAAAMVLPQDDNEANVDSREFFSCAPSLVARRVDVASSSLDLLHQVIKKLHTLEDTDHDSDGAFSDGFAIRRAETDEELVDLNRSS</sequence>
<gene>
    <name evidence="1" type="ORF">PHMEG_0004774</name>
</gene>
<dbReference type="AlphaFoldDB" id="A0A225WUL7"/>
<dbReference type="EMBL" id="NBNE01000291">
    <property type="protein sequence ID" value="OWZ20778.1"/>
    <property type="molecule type" value="Genomic_DNA"/>
</dbReference>
<dbReference type="Proteomes" id="UP000198211">
    <property type="component" value="Unassembled WGS sequence"/>
</dbReference>
<evidence type="ECO:0000313" key="1">
    <source>
        <dbReference type="EMBL" id="OWZ20778.1"/>
    </source>
</evidence>
<name>A0A225WUL7_9STRA</name>
<reference evidence="2" key="1">
    <citation type="submission" date="2017-03" db="EMBL/GenBank/DDBJ databases">
        <title>Phytopthora megakarya and P. palmivora, two closely related causual agents of cacao black pod achieved similar genome size and gene model numbers by different mechanisms.</title>
        <authorList>
            <person name="Ali S."/>
            <person name="Shao J."/>
            <person name="Larry D.J."/>
            <person name="Kronmiller B."/>
            <person name="Shen D."/>
            <person name="Strem M.D."/>
            <person name="Melnick R.L."/>
            <person name="Guiltinan M.J."/>
            <person name="Tyler B.M."/>
            <person name="Meinhardt L.W."/>
            <person name="Bailey B.A."/>
        </authorList>
    </citation>
    <scope>NUCLEOTIDE SEQUENCE [LARGE SCALE GENOMIC DNA]</scope>
    <source>
        <strain evidence="2">zdho120</strain>
    </source>
</reference>
<dbReference type="OrthoDB" id="3231855at2759"/>
<accession>A0A225WUL7</accession>
<keyword evidence="2" id="KW-1185">Reference proteome</keyword>
<organism evidence="1 2">
    <name type="scientific">Phytophthora megakarya</name>
    <dbReference type="NCBI Taxonomy" id="4795"/>
    <lineage>
        <taxon>Eukaryota</taxon>
        <taxon>Sar</taxon>
        <taxon>Stramenopiles</taxon>
        <taxon>Oomycota</taxon>
        <taxon>Peronosporomycetes</taxon>
        <taxon>Peronosporales</taxon>
        <taxon>Peronosporaceae</taxon>
        <taxon>Phytophthora</taxon>
    </lineage>
</organism>